<reference evidence="1 2" key="1">
    <citation type="submission" date="2017-04" db="EMBL/GenBank/DDBJ databases">
        <title>Bacillus krulwichiae AM31D Genome sequencing and assembly.</title>
        <authorList>
            <person name="Krulwich T.A."/>
            <person name="Anastor L."/>
            <person name="Ehrlich R."/>
            <person name="Ehrlich G.D."/>
            <person name="Janto B."/>
        </authorList>
    </citation>
    <scope>NUCLEOTIDE SEQUENCE [LARGE SCALE GENOMIC DNA]</scope>
    <source>
        <strain evidence="1 2">AM31D</strain>
    </source>
</reference>
<dbReference type="EMBL" id="CP020814">
    <property type="protein sequence ID" value="ARK29074.1"/>
    <property type="molecule type" value="Genomic_DNA"/>
</dbReference>
<accession>A0A1X9M8R4</accession>
<proteinExistence type="predicted"/>
<organism evidence="1 2">
    <name type="scientific">Halalkalibacter krulwichiae</name>
    <dbReference type="NCBI Taxonomy" id="199441"/>
    <lineage>
        <taxon>Bacteria</taxon>
        <taxon>Bacillati</taxon>
        <taxon>Bacillota</taxon>
        <taxon>Bacilli</taxon>
        <taxon>Bacillales</taxon>
        <taxon>Bacillaceae</taxon>
        <taxon>Halalkalibacter</taxon>
    </lineage>
</organism>
<name>A0A1X9M8R4_9BACI</name>
<evidence type="ECO:0000313" key="2">
    <source>
        <dbReference type="Proteomes" id="UP000193006"/>
    </source>
</evidence>
<keyword evidence="2" id="KW-1185">Reference proteome</keyword>
<protein>
    <submittedName>
        <fullName evidence="1">Uncharacterized protein</fullName>
    </submittedName>
</protein>
<sequence length="189" mass="21509" precursor="true">MKKVISVFMIVVILIIGTFLFSKGEGNTEEADLNETLIEEEQREFGVVEEELNEVTDSIYSEVSKIVNGVHDVLNKITGFDSHERYIDPDSEFWDSAVSRMETQIRAIERTIEFAEGDVKADLEDFVKITKIAIANHDHQALIYSHRIIHDVDTMYNGLNKKVFNAARLSNRNEETSTIIQSIIDEASL</sequence>
<dbReference type="AlphaFoldDB" id="A0A1X9M8R4"/>
<dbReference type="KEGG" id="bkw:BkAM31D_03980"/>
<dbReference type="STRING" id="199441.BkAM31D_03980"/>
<gene>
    <name evidence="1" type="ORF">BkAM31D_03980</name>
</gene>
<evidence type="ECO:0000313" key="1">
    <source>
        <dbReference type="EMBL" id="ARK29074.1"/>
    </source>
</evidence>
<dbReference type="Proteomes" id="UP000193006">
    <property type="component" value="Chromosome"/>
</dbReference>